<feature type="region of interest" description="Disordered" evidence="6">
    <location>
        <begin position="1"/>
        <end position="26"/>
    </location>
</feature>
<evidence type="ECO:0000256" key="1">
    <source>
        <dbReference type="ARBA" id="ARBA00004141"/>
    </source>
</evidence>
<evidence type="ECO:0000256" key="7">
    <source>
        <dbReference type="SAM" id="Phobius"/>
    </source>
</evidence>
<feature type="transmembrane region" description="Helical" evidence="7">
    <location>
        <begin position="513"/>
        <end position="535"/>
    </location>
</feature>
<dbReference type="Proteomes" id="UP000816034">
    <property type="component" value="Unassembled WGS sequence"/>
</dbReference>
<dbReference type="InterPro" id="IPR010291">
    <property type="entry name" value="Ion_channel_UNC-93"/>
</dbReference>
<feature type="transmembrane region" description="Helical" evidence="7">
    <location>
        <begin position="199"/>
        <end position="217"/>
    </location>
</feature>
<feature type="compositionally biased region" description="Polar residues" evidence="6">
    <location>
        <begin position="345"/>
        <end position="361"/>
    </location>
</feature>
<feature type="transmembrane region" description="Helical" evidence="7">
    <location>
        <begin position="575"/>
        <end position="597"/>
    </location>
</feature>
<dbReference type="GO" id="GO:0016020">
    <property type="term" value="C:membrane"/>
    <property type="evidence" value="ECO:0007669"/>
    <property type="project" value="UniProtKB-SubCell"/>
</dbReference>
<feature type="transmembrane region" description="Helical" evidence="7">
    <location>
        <begin position="148"/>
        <end position="166"/>
    </location>
</feature>
<evidence type="ECO:0000313" key="8">
    <source>
        <dbReference type="EMBL" id="KAG2386630.1"/>
    </source>
</evidence>
<feature type="transmembrane region" description="Helical" evidence="7">
    <location>
        <begin position="609"/>
        <end position="630"/>
    </location>
</feature>
<feature type="transmembrane region" description="Helical" evidence="7">
    <location>
        <begin position="117"/>
        <end position="142"/>
    </location>
</feature>
<feature type="region of interest" description="Disordered" evidence="6">
    <location>
        <begin position="48"/>
        <end position="67"/>
    </location>
</feature>
<dbReference type="Gene3D" id="1.20.1250.20">
    <property type="entry name" value="MFS general substrate transporter like domains"/>
    <property type="match status" value="1"/>
</dbReference>
<dbReference type="Pfam" id="PF05978">
    <property type="entry name" value="UNC-93"/>
    <property type="match status" value="1"/>
</dbReference>
<evidence type="ECO:0000256" key="6">
    <source>
        <dbReference type="SAM" id="MobiDB-lite"/>
    </source>
</evidence>
<dbReference type="PANTHER" id="PTHR19444:SF13">
    <property type="entry name" value="PROTEIN UNC-93 HOMOLOG A"/>
    <property type="match status" value="1"/>
</dbReference>
<feature type="transmembrane region" description="Helical" evidence="7">
    <location>
        <begin position="481"/>
        <end position="501"/>
    </location>
</feature>
<feature type="transmembrane region" description="Helical" evidence="7">
    <location>
        <begin position="173"/>
        <end position="193"/>
    </location>
</feature>
<feature type="compositionally biased region" description="Polar residues" evidence="6">
    <location>
        <begin position="53"/>
        <end position="67"/>
    </location>
</feature>
<comment type="similarity">
    <text evidence="2">Belongs to the unc-93 family.</text>
</comment>
<feature type="transmembrane region" description="Helical" evidence="7">
    <location>
        <begin position="268"/>
        <end position="290"/>
    </location>
</feature>
<comment type="caution">
    <text evidence="8">The sequence shown here is derived from an EMBL/GenBank/DDBJ whole genome shotgun (WGS) entry which is preliminary data.</text>
</comment>
<proteinExistence type="inferred from homology"/>
<dbReference type="PANTHER" id="PTHR19444">
    <property type="entry name" value="UNC-93 RELATED"/>
    <property type="match status" value="1"/>
</dbReference>
<protein>
    <submittedName>
        <fullName evidence="8">Uncharacterized protein</fullName>
    </submittedName>
</protein>
<dbReference type="InterPro" id="IPR051951">
    <property type="entry name" value="UNC-93_regulatory"/>
</dbReference>
<dbReference type="InterPro" id="IPR011701">
    <property type="entry name" value="MFS"/>
</dbReference>
<dbReference type="SUPFAM" id="SSF103473">
    <property type="entry name" value="MFS general substrate transporter"/>
    <property type="match status" value="1"/>
</dbReference>
<evidence type="ECO:0000256" key="3">
    <source>
        <dbReference type="ARBA" id="ARBA00022692"/>
    </source>
</evidence>
<dbReference type="RefSeq" id="XP_044550622.1">
    <property type="nucleotide sequence ID" value="XM_044691785.1"/>
</dbReference>
<feature type="region of interest" description="Disordered" evidence="6">
    <location>
        <begin position="371"/>
        <end position="400"/>
    </location>
</feature>
<organism evidence="8 9">
    <name type="scientific">Naegleria lovaniensis</name>
    <name type="common">Amoeba</name>
    <dbReference type="NCBI Taxonomy" id="51637"/>
    <lineage>
        <taxon>Eukaryota</taxon>
        <taxon>Discoba</taxon>
        <taxon>Heterolobosea</taxon>
        <taxon>Tetramitia</taxon>
        <taxon>Eutetramitia</taxon>
        <taxon>Vahlkampfiidae</taxon>
        <taxon>Naegleria</taxon>
    </lineage>
</organism>
<feature type="compositionally biased region" description="Polar residues" evidence="6">
    <location>
        <begin position="371"/>
        <end position="380"/>
    </location>
</feature>
<dbReference type="Pfam" id="PF07690">
    <property type="entry name" value="MFS_1"/>
    <property type="match status" value="1"/>
</dbReference>
<reference evidence="8 9" key="1">
    <citation type="journal article" date="2018" name="BMC Genomics">
        <title>The genome of Naegleria lovaniensis, the basis for a comparative approach to unravel pathogenicity factors of the human pathogenic amoeba N. fowleri.</title>
        <authorList>
            <person name="Liechti N."/>
            <person name="Schurch N."/>
            <person name="Bruggmann R."/>
            <person name="Wittwer M."/>
        </authorList>
    </citation>
    <scope>NUCLEOTIDE SEQUENCE [LARGE SCALE GENOMIC DNA]</scope>
    <source>
        <strain evidence="8 9">ATCC 30569</strain>
    </source>
</reference>
<gene>
    <name evidence="8" type="ORF">C9374_002374</name>
</gene>
<dbReference type="GeneID" id="68094830"/>
<keyword evidence="3 7" id="KW-0812">Transmembrane</keyword>
<evidence type="ECO:0000256" key="2">
    <source>
        <dbReference type="ARBA" id="ARBA00009172"/>
    </source>
</evidence>
<evidence type="ECO:0000256" key="4">
    <source>
        <dbReference type="ARBA" id="ARBA00022989"/>
    </source>
</evidence>
<keyword evidence="4 7" id="KW-1133">Transmembrane helix</keyword>
<dbReference type="EMBL" id="PYSW02000015">
    <property type="protein sequence ID" value="KAG2386630.1"/>
    <property type="molecule type" value="Genomic_DNA"/>
</dbReference>
<feature type="transmembrane region" description="Helical" evidence="7">
    <location>
        <begin position="441"/>
        <end position="461"/>
    </location>
</feature>
<name>A0AA88GPN1_NAELO</name>
<evidence type="ECO:0000313" key="9">
    <source>
        <dbReference type="Proteomes" id="UP000816034"/>
    </source>
</evidence>
<comment type="subcellular location">
    <subcellularLocation>
        <location evidence="1">Membrane</location>
        <topology evidence="1">Multi-pass membrane protein</topology>
    </subcellularLocation>
</comment>
<dbReference type="InterPro" id="IPR036259">
    <property type="entry name" value="MFS_trans_sf"/>
</dbReference>
<accession>A0AA88GPN1</accession>
<keyword evidence="9" id="KW-1185">Reference proteome</keyword>
<feature type="transmembrane region" description="Helical" evidence="7">
    <location>
        <begin position="302"/>
        <end position="322"/>
    </location>
</feature>
<feature type="region of interest" description="Disordered" evidence="6">
    <location>
        <begin position="342"/>
        <end position="361"/>
    </location>
</feature>
<dbReference type="GO" id="GO:0022857">
    <property type="term" value="F:transmembrane transporter activity"/>
    <property type="evidence" value="ECO:0007669"/>
    <property type="project" value="InterPro"/>
</dbReference>
<keyword evidence="5 7" id="KW-0472">Membrane</keyword>
<sequence length="653" mass="73904">MSNHGSFKYHHRQYDDEESGQYYQSSVDDMEDSNQILTDEYDHRATRYKKPFSSPNDPTIHTSNIRMNHVNSETDFSEDENSLRHQQKEGALKSPLLKGRKFKTSLPSKIKYFNKGFLNVVILGFSFLILFSAFNIILFYFSEIRKRITTASVVLYASLSGSSLITPSILKLIGLRSSIIVGALLYSLFVLSLCFDLAPITYTCSCISGLGASLLWISHGEILTRSANYYQRIATKERNKMEIDYVNSIYMSTGAKPVRFSSHHADGVMGLFSGVFFGVYALNSVFGNLISTALVNSDLDHFWLFLILFIVSLVGSLLLLPLRNISVHETISNVQWKQQPRKVKSSSNLRNNDSSFRNLETGRTNYPKSVVMRSNSSQSLTNDTVTVNNDTDDEDSSNLPSMYDENESVATIEYELPKPPSRRDKVISIIREICENIKSSFLVLFSVKIVMFGFIFCYSGYSIAFFYRSLPKVMQKHSHTFLVPWAIACFGITEMSGSLIFGRLCDKIGKRPIMILTLCLHVLAIASSFATVYWPPSYYNYFIPLLVCGCADSGLNTVIYSVIGGTATYFKHEKTLEAFASFRLIQSMAICVGIVFGERFSVQTVQLTLSGLLFLCIIFYITLDFCFYPFDSKKTKCKKKEPASGRMREQPYF</sequence>
<feature type="transmembrane region" description="Helical" evidence="7">
    <location>
        <begin position="541"/>
        <end position="563"/>
    </location>
</feature>
<dbReference type="AlphaFoldDB" id="A0AA88GPN1"/>
<evidence type="ECO:0000256" key="5">
    <source>
        <dbReference type="ARBA" id="ARBA00023136"/>
    </source>
</evidence>